<accession>A0A017RTT0</accession>
<evidence type="ECO:0000313" key="1">
    <source>
        <dbReference type="EMBL" id="EYE88163.1"/>
    </source>
</evidence>
<dbReference type="EMBL" id="AZQP01000027">
    <property type="protein sequence ID" value="EYE88163.1"/>
    <property type="molecule type" value="Genomic_DNA"/>
</dbReference>
<organism evidence="1 2">
    <name type="scientific">Fervidicella metallireducens AeB</name>
    <dbReference type="NCBI Taxonomy" id="1403537"/>
    <lineage>
        <taxon>Bacteria</taxon>
        <taxon>Bacillati</taxon>
        <taxon>Bacillota</taxon>
        <taxon>Clostridia</taxon>
        <taxon>Eubacteriales</taxon>
        <taxon>Clostridiaceae</taxon>
        <taxon>Fervidicella</taxon>
    </lineage>
</organism>
<dbReference type="RefSeq" id="WP_035380175.1">
    <property type="nucleotide sequence ID" value="NZ_AZQP01000027.1"/>
</dbReference>
<dbReference type="AlphaFoldDB" id="A0A017RTT0"/>
<comment type="caution">
    <text evidence="1">The sequence shown here is derived from an EMBL/GenBank/DDBJ whole genome shotgun (WGS) entry which is preliminary data.</text>
</comment>
<gene>
    <name evidence="1" type="ORF">Q428_09345</name>
</gene>
<name>A0A017RTT0_9CLOT</name>
<dbReference type="Proteomes" id="UP000019681">
    <property type="component" value="Unassembled WGS sequence"/>
</dbReference>
<sequence>MHEGISYMDDIDIYYYHCHIDESEIIKLKDKWYKISCILALPNLPIHKNIYFVPNTKLEEFFKFNCERLIDIEPISYKEVIHYINCN</sequence>
<protein>
    <submittedName>
        <fullName evidence="1">Uncharacterized protein</fullName>
    </submittedName>
</protein>
<proteinExistence type="predicted"/>
<keyword evidence="2" id="KW-1185">Reference proteome</keyword>
<dbReference type="OrthoDB" id="9913607at2"/>
<evidence type="ECO:0000313" key="2">
    <source>
        <dbReference type="Proteomes" id="UP000019681"/>
    </source>
</evidence>
<reference evidence="1 2" key="1">
    <citation type="journal article" date="2014" name="Genome Announc.">
        <title>Draft Genome Sequence of Fervidicella metallireducens Strain AeBT, an Iron-Reducing Thermoanaerobe from the Great Artesian Basin.</title>
        <authorList>
            <person name="Patel B.K."/>
        </authorList>
    </citation>
    <scope>NUCLEOTIDE SEQUENCE [LARGE SCALE GENOMIC DNA]</scope>
    <source>
        <strain evidence="1 2">AeB</strain>
    </source>
</reference>